<dbReference type="Proteomes" id="UP000252519">
    <property type="component" value="Unassembled WGS sequence"/>
</dbReference>
<dbReference type="GO" id="GO:0006094">
    <property type="term" value="P:gluconeogenesis"/>
    <property type="evidence" value="ECO:0007669"/>
    <property type="project" value="TreeGrafter"/>
</dbReference>
<comment type="caution">
    <text evidence="2">The sequence shown here is derived from an EMBL/GenBank/DDBJ whole genome shotgun (WGS) entry which is preliminary data.</text>
</comment>
<evidence type="ECO:0000313" key="3">
    <source>
        <dbReference type="Proteomes" id="UP000252519"/>
    </source>
</evidence>
<dbReference type="SUPFAM" id="SSF51569">
    <property type="entry name" value="Aldolase"/>
    <property type="match status" value="1"/>
</dbReference>
<protein>
    <submittedName>
        <fullName evidence="2">HMGL-like protein</fullName>
    </submittedName>
</protein>
<dbReference type="GO" id="GO:0004736">
    <property type="term" value="F:pyruvate carboxylase activity"/>
    <property type="evidence" value="ECO:0007669"/>
    <property type="project" value="TreeGrafter"/>
</dbReference>
<accession>A0A368F1S7</accession>
<proteinExistence type="predicted"/>
<sequence length="231" mass="25128">MENWGGATFDVTMRFLHECPWERLETLRKLVPNIPFQCLLRGANAVGYSNYPDNVIYKFCELAVKSGMDVFRVFDSLNYLPNLVVGMEAVGKAGGVVEAAISYTGDVSDKSRTQYNLQYYLDFAEQLVKAQAHILCIKDMAGVLKPEAARILVGALRDKFPDMPIHVHTHDTAGAGVASMIECARAGADVVDAAVDSMSGMTSQPSMGAIVASLQGTKHDTGLNLDEVSKY</sequence>
<reference evidence="2 3" key="1">
    <citation type="submission" date="2014-10" db="EMBL/GenBank/DDBJ databases">
        <title>Draft genome of the hookworm Ancylostoma caninum.</title>
        <authorList>
            <person name="Mitreva M."/>
        </authorList>
    </citation>
    <scope>NUCLEOTIDE SEQUENCE [LARGE SCALE GENOMIC DNA]</scope>
    <source>
        <strain evidence="2 3">Baltimore</strain>
    </source>
</reference>
<dbReference type="EMBL" id="JOJR01009628">
    <property type="protein sequence ID" value="RCN26002.1"/>
    <property type="molecule type" value="Genomic_DNA"/>
</dbReference>
<dbReference type="InterPro" id="IPR000891">
    <property type="entry name" value="PYR_CT"/>
</dbReference>
<dbReference type="AlphaFoldDB" id="A0A368F1S7"/>
<dbReference type="STRING" id="29170.A0A368F1S7"/>
<evidence type="ECO:0000313" key="2">
    <source>
        <dbReference type="EMBL" id="RCN26002.1"/>
    </source>
</evidence>
<evidence type="ECO:0000259" key="1">
    <source>
        <dbReference type="PROSITE" id="PS50991"/>
    </source>
</evidence>
<name>A0A368F1S7_ANCCA</name>
<dbReference type="GO" id="GO:0005737">
    <property type="term" value="C:cytoplasm"/>
    <property type="evidence" value="ECO:0007669"/>
    <property type="project" value="TreeGrafter"/>
</dbReference>
<feature type="domain" description="Pyruvate carboxyltransferase" evidence="1">
    <location>
        <begin position="1"/>
        <end position="229"/>
    </location>
</feature>
<gene>
    <name evidence="2" type="ORF">ANCCAN_28280</name>
</gene>
<dbReference type="PANTHER" id="PTHR43778:SF2">
    <property type="entry name" value="PYRUVATE CARBOXYLASE, MITOCHONDRIAL"/>
    <property type="match status" value="1"/>
</dbReference>
<dbReference type="Gene3D" id="3.20.20.70">
    <property type="entry name" value="Aldolase class I"/>
    <property type="match status" value="1"/>
</dbReference>
<keyword evidence="3" id="KW-1185">Reference proteome</keyword>
<organism evidence="2 3">
    <name type="scientific">Ancylostoma caninum</name>
    <name type="common">Dog hookworm</name>
    <dbReference type="NCBI Taxonomy" id="29170"/>
    <lineage>
        <taxon>Eukaryota</taxon>
        <taxon>Metazoa</taxon>
        <taxon>Ecdysozoa</taxon>
        <taxon>Nematoda</taxon>
        <taxon>Chromadorea</taxon>
        <taxon>Rhabditida</taxon>
        <taxon>Rhabditina</taxon>
        <taxon>Rhabditomorpha</taxon>
        <taxon>Strongyloidea</taxon>
        <taxon>Ancylostomatidae</taxon>
        <taxon>Ancylostomatinae</taxon>
        <taxon>Ancylostoma</taxon>
    </lineage>
</organism>
<dbReference type="Pfam" id="PF00682">
    <property type="entry name" value="HMGL-like"/>
    <property type="match status" value="1"/>
</dbReference>
<dbReference type="InterPro" id="IPR055268">
    <property type="entry name" value="PCB-like"/>
</dbReference>
<dbReference type="PANTHER" id="PTHR43778">
    <property type="entry name" value="PYRUVATE CARBOXYLASE"/>
    <property type="match status" value="1"/>
</dbReference>
<dbReference type="InterPro" id="IPR013785">
    <property type="entry name" value="Aldolase_TIM"/>
</dbReference>
<dbReference type="PROSITE" id="PS50991">
    <property type="entry name" value="PYR_CT"/>
    <property type="match status" value="1"/>
</dbReference>
<dbReference type="OrthoDB" id="196847at2759"/>
<feature type="non-terminal residue" evidence="2">
    <location>
        <position position="231"/>
    </location>
</feature>
<dbReference type="CDD" id="cd07937">
    <property type="entry name" value="DRE_TIM_PC_TC_5S"/>
    <property type="match status" value="1"/>
</dbReference>